<reference evidence="5 6" key="1">
    <citation type="submission" date="2014-04" db="EMBL/GenBank/DDBJ databases">
        <title>A new species of microsporidia sheds light on the evolution of extreme parasitism.</title>
        <authorList>
            <person name="Haag K.L."/>
            <person name="James T.Y."/>
            <person name="Larsson R."/>
            <person name="Schaer T.M."/>
            <person name="Refardt D."/>
            <person name="Pombert J.-F."/>
            <person name="Ebert D."/>
        </authorList>
    </citation>
    <scope>NUCLEOTIDE SEQUENCE [LARGE SCALE GENOMIC DNA]</scope>
    <source>
        <strain evidence="5 6">UGP3</strain>
        <tissue evidence="5">Spores</tissue>
    </source>
</reference>
<keyword evidence="2" id="KW-0378">Hydrolase</keyword>
<dbReference type="GeneID" id="25258801"/>
<evidence type="ECO:0000313" key="6">
    <source>
        <dbReference type="Proteomes" id="UP000029725"/>
    </source>
</evidence>
<dbReference type="GO" id="GO:0005737">
    <property type="term" value="C:cytoplasm"/>
    <property type="evidence" value="ECO:0007669"/>
    <property type="project" value="TreeGrafter"/>
</dbReference>
<evidence type="ECO:0000256" key="3">
    <source>
        <dbReference type="ARBA" id="ARBA00022833"/>
    </source>
</evidence>
<keyword evidence="1" id="KW-0479">Metal-binding</keyword>
<keyword evidence="3" id="KW-0862">Zinc</keyword>
<dbReference type="GO" id="GO:0008270">
    <property type="term" value="F:zinc ion binding"/>
    <property type="evidence" value="ECO:0007669"/>
    <property type="project" value="InterPro"/>
</dbReference>
<keyword evidence="6" id="KW-1185">Reference proteome</keyword>
<feature type="domain" description="CMP/dCMP-type deaminase" evidence="4">
    <location>
        <begin position="5"/>
        <end position="149"/>
    </location>
</feature>
<dbReference type="RefSeq" id="XP_013238744.1">
    <property type="nucleotide sequence ID" value="XM_013383290.1"/>
</dbReference>
<dbReference type="GO" id="GO:0052717">
    <property type="term" value="F:tRNA-specific adenosine-34 deaminase activity"/>
    <property type="evidence" value="ECO:0007669"/>
    <property type="project" value="UniProtKB-EC"/>
</dbReference>
<dbReference type="HOGENOM" id="CLU_025810_8_1_1"/>
<protein>
    <recommendedName>
        <fullName evidence="4">CMP/dCMP-type deaminase domain-containing protein</fullName>
    </recommendedName>
</protein>
<dbReference type="PANTHER" id="PTHR11079">
    <property type="entry name" value="CYTOSINE DEAMINASE FAMILY MEMBER"/>
    <property type="match status" value="1"/>
</dbReference>
<evidence type="ECO:0000256" key="1">
    <source>
        <dbReference type="ARBA" id="ARBA00022723"/>
    </source>
</evidence>
<name>A0A098VTM7_9MICR</name>
<dbReference type="PROSITE" id="PS51747">
    <property type="entry name" value="CYT_DCMP_DEAMINASES_2"/>
    <property type="match status" value="1"/>
</dbReference>
<dbReference type="Proteomes" id="UP000029725">
    <property type="component" value="Unassembled WGS sequence"/>
</dbReference>
<evidence type="ECO:0000313" key="5">
    <source>
        <dbReference type="EMBL" id="KGG52317.1"/>
    </source>
</evidence>
<gene>
    <name evidence="5" type="ORF">DI09_18p230</name>
</gene>
<dbReference type="CDD" id="cd01285">
    <property type="entry name" value="nucleoside_deaminase"/>
    <property type="match status" value="1"/>
</dbReference>
<dbReference type="InterPro" id="IPR016193">
    <property type="entry name" value="Cytidine_deaminase-like"/>
</dbReference>
<dbReference type="GO" id="GO:0005634">
    <property type="term" value="C:nucleus"/>
    <property type="evidence" value="ECO:0007669"/>
    <property type="project" value="TreeGrafter"/>
</dbReference>
<comment type="caution">
    <text evidence="5">The sequence shown here is derived from an EMBL/GenBank/DDBJ whole genome shotgun (WGS) entry which is preliminary data.</text>
</comment>
<dbReference type="InterPro" id="IPR002125">
    <property type="entry name" value="CMP_dCMP_dom"/>
</dbReference>
<evidence type="ECO:0000256" key="2">
    <source>
        <dbReference type="ARBA" id="ARBA00022801"/>
    </source>
</evidence>
<dbReference type="Gene3D" id="3.40.140.10">
    <property type="entry name" value="Cytidine Deaminase, domain 2"/>
    <property type="match status" value="1"/>
</dbReference>
<proteinExistence type="predicted"/>
<accession>A0A098VTM7</accession>
<dbReference type="PANTHER" id="PTHR11079:SF149">
    <property type="entry name" value="TRNA-SPECIFIC ADENOSINE DEAMINASE 2"/>
    <property type="match status" value="1"/>
</dbReference>
<dbReference type="InterPro" id="IPR016192">
    <property type="entry name" value="APOBEC/CMP_deaminase_Zn-bd"/>
</dbReference>
<evidence type="ECO:0000259" key="4">
    <source>
        <dbReference type="PROSITE" id="PS51747"/>
    </source>
</evidence>
<dbReference type="EMBL" id="JMKJ01000099">
    <property type="protein sequence ID" value="KGG52317.1"/>
    <property type="molecule type" value="Genomic_DNA"/>
</dbReference>
<dbReference type="OrthoDB" id="1701769at2759"/>
<dbReference type="GO" id="GO:0002100">
    <property type="term" value="P:tRNA wobble adenosine to inosine editing"/>
    <property type="evidence" value="ECO:0007669"/>
    <property type="project" value="InterPro"/>
</dbReference>
<dbReference type="SUPFAM" id="SSF53927">
    <property type="entry name" value="Cytidine deaminase-like"/>
    <property type="match status" value="1"/>
</dbReference>
<dbReference type="PROSITE" id="PS00903">
    <property type="entry name" value="CYT_DCMP_DEAMINASES_1"/>
    <property type="match status" value="1"/>
</dbReference>
<organism evidence="5 6">
    <name type="scientific">Mitosporidium daphniae</name>
    <dbReference type="NCBI Taxonomy" id="1485682"/>
    <lineage>
        <taxon>Eukaryota</taxon>
        <taxon>Fungi</taxon>
        <taxon>Fungi incertae sedis</taxon>
        <taxon>Microsporidia</taxon>
        <taxon>Mitosporidium</taxon>
    </lineage>
</organism>
<dbReference type="AlphaFoldDB" id="A0A098VTM7"/>
<dbReference type="VEuPathDB" id="MicrosporidiaDB:DI09_18p230"/>
<dbReference type="Pfam" id="PF00383">
    <property type="entry name" value="dCMP_cyt_deam_1"/>
    <property type="match status" value="1"/>
</dbReference>
<sequence>MDVNDDDVEIMSHAFALAEQAYENLEVPIGCVIVCPVAKFPSLLPSNGRTLEAVCKNTLLIIGAGRNNTMASCNATRHAEIEAIDQITKSFCDTIPWHQCSLYVTVEPCIMCIAALTDLGKFCRPNSLCLGIKEIIFGCHNDRFGGCGSAMKLPSSYSDNPPITIRHGVSAKEAITLLRRFYIRENKSAPKPRKKDNRTLKDCF</sequence>